<dbReference type="GeneID" id="14904883"/>
<accession>G0R167</accession>
<dbReference type="InterPro" id="IPR027417">
    <property type="entry name" value="P-loop_NTPase"/>
</dbReference>
<evidence type="ECO:0000256" key="5">
    <source>
        <dbReference type="RuleBase" id="RU365059"/>
    </source>
</evidence>
<dbReference type="Proteomes" id="UP000008983">
    <property type="component" value="Unassembled WGS sequence"/>
</dbReference>
<evidence type="ECO:0000313" key="7">
    <source>
        <dbReference type="EMBL" id="EGR28834.1"/>
    </source>
</evidence>
<comment type="subcellular location">
    <subcellularLocation>
        <location evidence="5">Cytoplasm</location>
    </subcellularLocation>
    <subcellularLocation>
        <location evidence="5">Nucleus</location>
    </subcellularLocation>
</comment>
<dbReference type="InParanoid" id="G0R167"/>
<sequence>MQNTQQPQANTEQPQANTEQPQINTKRCCLLTIGMAGSGKTTFVQKLVENFLYKKGDPSYILNLDPAVQFLPYTPNNDIRQTIDYKKLMKEHQLGPNGAIMTALNLYCAQIDKVIQNIENLPNLSEYVVVDTPGQIEVFTWSASGSIITQALQYSMPTVLLYVIDLARCQNPNSFMSNMMFCCSIFYKMKLPMVLVLNKEDVSDKDKIFQWIQDYQTLMVYIYSLNFYFLQQKG</sequence>
<dbReference type="STRING" id="857967.G0R167"/>
<reference evidence="7 8" key="1">
    <citation type="submission" date="2011-07" db="EMBL/GenBank/DDBJ databases">
        <authorList>
            <person name="Coyne R."/>
            <person name="Brami D."/>
            <person name="Johnson J."/>
            <person name="Hostetler J."/>
            <person name="Hannick L."/>
            <person name="Clark T."/>
            <person name="Cassidy-Hanley D."/>
            <person name="Inman J."/>
        </authorList>
    </citation>
    <scope>NUCLEOTIDE SEQUENCE [LARGE SCALE GENOMIC DNA]</scope>
    <source>
        <strain evidence="7 8">G5</strain>
    </source>
</reference>
<dbReference type="GO" id="GO:0005525">
    <property type="term" value="F:GTP binding"/>
    <property type="evidence" value="ECO:0007669"/>
    <property type="project" value="UniProtKB-KW"/>
</dbReference>
<dbReference type="GO" id="GO:0005634">
    <property type="term" value="C:nucleus"/>
    <property type="evidence" value="ECO:0007669"/>
    <property type="project" value="UniProtKB-SubCell"/>
</dbReference>
<dbReference type="InterPro" id="IPR030230">
    <property type="entry name" value="Gpn1/Npa3/XAB1"/>
</dbReference>
<dbReference type="SUPFAM" id="SSF52540">
    <property type="entry name" value="P-loop containing nucleoside triphosphate hydrolases"/>
    <property type="match status" value="1"/>
</dbReference>
<dbReference type="PANTHER" id="PTHR21231:SF8">
    <property type="entry name" value="GPN-LOOP GTPASE 1"/>
    <property type="match status" value="1"/>
</dbReference>
<dbReference type="InterPro" id="IPR004130">
    <property type="entry name" value="Gpn"/>
</dbReference>
<dbReference type="AlphaFoldDB" id="G0R167"/>
<name>G0R167_ICHMU</name>
<keyword evidence="2 5" id="KW-0547">Nucleotide-binding</keyword>
<evidence type="ECO:0000256" key="2">
    <source>
        <dbReference type="ARBA" id="ARBA00022741"/>
    </source>
</evidence>
<dbReference type="PANTHER" id="PTHR21231">
    <property type="entry name" value="XPA-BINDING PROTEIN 1-RELATED"/>
    <property type="match status" value="1"/>
</dbReference>
<dbReference type="EC" id="3.6.5.-" evidence="5"/>
<organism evidence="7 8">
    <name type="scientific">Ichthyophthirius multifiliis</name>
    <name type="common">White spot disease agent</name>
    <name type="synonym">Ich</name>
    <dbReference type="NCBI Taxonomy" id="5932"/>
    <lineage>
        <taxon>Eukaryota</taxon>
        <taxon>Sar</taxon>
        <taxon>Alveolata</taxon>
        <taxon>Ciliophora</taxon>
        <taxon>Intramacronucleata</taxon>
        <taxon>Oligohymenophorea</taxon>
        <taxon>Hymenostomatida</taxon>
        <taxon>Ophryoglenina</taxon>
        <taxon>Ichthyophthirius</taxon>
    </lineage>
</organism>
<evidence type="ECO:0000313" key="8">
    <source>
        <dbReference type="Proteomes" id="UP000008983"/>
    </source>
</evidence>
<dbReference type="eggNOG" id="KOG1532">
    <property type="taxonomic scope" value="Eukaryota"/>
</dbReference>
<gene>
    <name evidence="7" type="ORF">IMG5_168700</name>
</gene>
<dbReference type="CDD" id="cd17870">
    <property type="entry name" value="GPN1"/>
    <property type="match status" value="1"/>
</dbReference>
<dbReference type="Gene3D" id="3.40.50.300">
    <property type="entry name" value="P-loop containing nucleotide triphosphate hydrolases"/>
    <property type="match status" value="1"/>
</dbReference>
<evidence type="ECO:0000256" key="4">
    <source>
        <dbReference type="ARBA" id="ARBA00023134"/>
    </source>
</evidence>
<protein>
    <recommendedName>
        <fullName evidence="5">GPN-loop GTPase</fullName>
        <ecNumber evidence="5">3.6.5.-</ecNumber>
    </recommendedName>
</protein>
<dbReference type="RefSeq" id="XP_004030070.1">
    <property type="nucleotide sequence ID" value="XM_004030022.1"/>
</dbReference>
<keyword evidence="5" id="KW-0963">Cytoplasm</keyword>
<feature type="region of interest" description="Disordered" evidence="6">
    <location>
        <begin position="1"/>
        <end position="21"/>
    </location>
</feature>
<dbReference type="OMA" id="XTEESHE"/>
<keyword evidence="4 5" id="KW-0342">GTP-binding</keyword>
<evidence type="ECO:0000256" key="1">
    <source>
        <dbReference type="ARBA" id="ARBA00005290"/>
    </source>
</evidence>
<evidence type="ECO:0000256" key="6">
    <source>
        <dbReference type="SAM" id="MobiDB-lite"/>
    </source>
</evidence>
<dbReference type="OrthoDB" id="243313at2759"/>
<keyword evidence="3 5" id="KW-0378">Hydrolase</keyword>
<comment type="subunit">
    <text evidence="5">Binds to RNA polymerase II.</text>
</comment>
<keyword evidence="8" id="KW-1185">Reference proteome</keyword>
<dbReference type="GO" id="GO:0005737">
    <property type="term" value="C:cytoplasm"/>
    <property type="evidence" value="ECO:0007669"/>
    <property type="project" value="UniProtKB-SubCell"/>
</dbReference>
<evidence type="ECO:0000256" key="3">
    <source>
        <dbReference type="ARBA" id="ARBA00022801"/>
    </source>
</evidence>
<proteinExistence type="inferred from homology"/>
<dbReference type="EMBL" id="GL984209">
    <property type="protein sequence ID" value="EGR28834.1"/>
    <property type="molecule type" value="Genomic_DNA"/>
</dbReference>
<comment type="function">
    <text evidence="5">Small GTPase required for proper nuclear import of RNA polymerase II (RNAPII). May act at an RNAP assembly step prior to nuclear import.</text>
</comment>
<comment type="similarity">
    <text evidence="1 5">Belongs to the GPN-loop GTPase family.</text>
</comment>
<dbReference type="Pfam" id="PF03029">
    <property type="entry name" value="ATP_bind_1"/>
    <property type="match status" value="1"/>
</dbReference>
<dbReference type="GO" id="GO:0003924">
    <property type="term" value="F:GTPase activity"/>
    <property type="evidence" value="ECO:0007669"/>
    <property type="project" value="InterPro"/>
</dbReference>